<organism evidence="1 2">
    <name type="scientific">Limnospira indica PCC 8005</name>
    <dbReference type="NCBI Taxonomy" id="376219"/>
    <lineage>
        <taxon>Bacteria</taxon>
        <taxon>Bacillati</taxon>
        <taxon>Cyanobacteriota</taxon>
        <taxon>Cyanophyceae</taxon>
        <taxon>Oscillatoriophycideae</taxon>
        <taxon>Oscillatoriales</taxon>
        <taxon>Sirenicapillariaceae</taxon>
        <taxon>Limnospira</taxon>
    </lineage>
</organism>
<name>A0A9P1NYA7_9CYAN</name>
<proteinExistence type="predicted"/>
<keyword evidence="2" id="KW-1185">Reference proteome</keyword>
<sequence>MYTQLEALSSMESLSLKFGNQICILMFILNARSRVHEGSCAWQCFWFDLPPPQKMIHRSP</sequence>
<accession>A0A9P1NYA7</accession>
<dbReference type="AlphaFoldDB" id="A0A9P1NYA7"/>
<evidence type="ECO:0000313" key="1">
    <source>
        <dbReference type="EMBL" id="CDM93689.1"/>
    </source>
</evidence>
<gene>
    <name evidence="1" type="ORF">ARTHRO_11362</name>
</gene>
<reference evidence="1 2" key="1">
    <citation type="submission" date="2014-02" db="EMBL/GenBank/DDBJ databases">
        <authorList>
            <person name="Genoscope - CEA"/>
        </authorList>
    </citation>
    <scope>NUCLEOTIDE SEQUENCE [LARGE SCALE GENOMIC DNA]</scope>
    <source>
        <strain evidence="1 2">PCC 8005</strain>
    </source>
</reference>
<dbReference type="EMBL" id="FO818640">
    <property type="protein sequence ID" value="CDM93689.1"/>
    <property type="molecule type" value="Genomic_DNA"/>
</dbReference>
<evidence type="ECO:0000313" key="2">
    <source>
        <dbReference type="Proteomes" id="UP000032946"/>
    </source>
</evidence>
<dbReference type="Proteomes" id="UP000032946">
    <property type="component" value="Chromosome"/>
</dbReference>
<protein>
    <submittedName>
        <fullName evidence="1">Uncharacterized protein</fullName>
    </submittedName>
</protein>